<dbReference type="EMBL" id="QPJT01000043">
    <property type="protein sequence ID" value="RCX08304.1"/>
    <property type="molecule type" value="Genomic_DNA"/>
</dbReference>
<evidence type="ECO:0000313" key="2">
    <source>
        <dbReference type="Proteomes" id="UP000253034"/>
    </source>
</evidence>
<accession>A0A369ALL6</accession>
<gene>
    <name evidence="1" type="ORF">DFR58_14316</name>
</gene>
<proteinExistence type="predicted"/>
<dbReference type="Proteomes" id="UP000253034">
    <property type="component" value="Unassembled WGS sequence"/>
</dbReference>
<sequence>MKWEEARNLYPNQFIKLEVLKSHIENDAEYVDDIAIISPVSEQDATRELLKSKDNLLVFHTSKENIILKIRNRIALRRIN</sequence>
<protein>
    <submittedName>
        <fullName evidence="1">Uncharacterized protein</fullName>
    </submittedName>
</protein>
<name>A0A369ALL6_9FIRM</name>
<evidence type="ECO:0000313" key="1">
    <source>
        <dbReference type="EMBL" id="RCX08304.1"/>
    </source>
</evidence>
<reference evidence="1 2" key="1">
    <citation type="submission" date="2018-07" db="EMBL/GenBank/DDBJ databases">
        <title>Genomic Encyclopedia of Type Strains, Phase IV (KMG-IV): sequencing the most valuable type-strain genomes for metagenomic binning, comparative biology and taxonomic classification.</title>
        <authorList>
            <person name="Goeker M."/>
        </authorList>
    </citation>
    <scope>NUCLEOTIDE SEQUENCE [LARGE SCALE GENOMIC DNA]</scope>
    <source>
        <strain evidence="1 2">DSM 27016</strain>
    </source>
</reference>
<dbReference type="OrthoDB" id="5770817at2"/>
<dbReference type="AlphaFoldDB" id="A0A369ALL6"/>
<comment type="caution">
    <text evidence="1">The sequence shown here is derived from an EMBL/GenBank/DDBJ whole genome shotgun (WGS) entry which is preliminary data.</text>
</comment>
<keyword evidence="2" id="KW-1185">Reference proteome</keyword>
<organism evidence="1 2">
    <name type="scientific">Anaerobacterium chartisolvens</name>
    <dbReference type="NCBI Taxonomy" id="1297424"/>
    <lineage>
        <taxon>Bacteria</taxon>
        <taxon>Bacillati</taxon>
        <taxon>Bacillota</taxon>
        <taxon>Clostridia</taxon>
        <taxon>Eubacteriales</taxon>
        <taxon>Oscillospiraceae</taxon>
        <taxon>Anaerobacterium</taxon>
    </lineage>
</organism>
<dbReference type="RefSeq" id="WP_114300232.1">
    <property type="nucleotide sequence ID" value="NZ_QPJT01000043.1"/>
</dbReference>